<evidence type="ECO:0000256" key="2">
    <source>
        <dbReference type="ARBA" id="ARBA00022670"/>
    </source>
</evidence>
<dbReference type="RefSeq" id="WP_025800262.1">
    <property type="nucleotide sequence ID" value="NZ_CP009706.1"/>
</dbReference>
<evidence type="ECO:0000256" key="1">
    <source>
        <dbReference type="ARBA" id="ARBA00022438"/>
    </source>
</evidence>
<evidence type="ECO:0000256" key="6">
    <source>
        <dbReference type="ARBA" id="ARBA00022833"/>
    </source>
</evidence>
<dbReference type="HOGENOM" id="CLU_049425_1_0_6"/>
<dbReference type="AlphaFoldDB" id="A0A097R5P6"/>
<dbReference type="PATRIC" id="fig|1453496.5.peg.3630"/>
<dbReference type="GO" id="GO:0046872">
    <property type="term" value="F:metal ion binding"/>
    <property type="evidence" value="ECO:0007669"/>
    <property type="project" value="UniProtKB-KW"/>
</dbReference>
<dbReference type="Pfam" id="PF04389">
    <property type="entry name" value="Peptidase_M28"/>
    <property type="match status" value="1"/>
</dbReference>
<gene>
    <name evidence="9" type="ORF">AT03_17670</name>
</gene>
<dbReference type="EMBL" id="CP009706">
    <property type="protein sequence ID" value="AIU74040.1"/>
    <property type="molecule type" value="Genomic_DNA"/>
</dbReference>
<sequence length="346" mass="38015">MFSCRSFKLVCAALCLSSSFAVSAAGITHQPVGKIAEQEVRHISTYFPGRMAGSPAELMMADYVNQRFQSMGYQSDLRDFKTRYVYTSSEGKKDWHNVNATSVIAVKPGSTDKQILIVAHLDTYTPMSDSDVNHNLGGLTLQGVDDNASGVGVMLELAERLRSVKTKATIRFLALSAEELGSKGAENYLSRMSKADKDNTLLVINLDSLITGDKLYFHSGVNTPKAIAEKTRDRALKLAKRFGISAAINNGHGEHSPKGTGCCSDHMTFDAANIPVLAVEASNWSLGKKDGYQQTSKNTHFPEGTTWHQPQYDNLQYLDKHLPGRIKSRTRDSVRILLPLVEEVAK</sequence>
<evidence type="ECO:0000256" key="3">
    <source>
        <dbReference type="ARBA" id="ARBA00022723"/>
    </source>
</evidence>
<proteinExistence type="predicted"/>
<dbReference type="GO" id="GO:0008235">
    <property type="term" value="F:metalloexopeptidase activity"/>
    <property type="evidence" value="ECO:0007669"/>
    <property type="project" value="InterPro"/>
</dbReference>
<name>A0A097R5P6_HAFAL</name>
<dbReference type="SUPFAM" id="SSF53187">
    <property type="entry name" value="Zn-dependent exopeptidases"/>
    <property type="match status" value="1"/>
</dbReference>
<keyword evidence="3" id="KW-0479">Metal-binding</keyword>
<evidence type="ECO:0000313" key="10">
    <source>
        <dbReference type="Proteomes" id="UP000029986"/>
    </source>
</evidence>
<dbReference type="GO" id="GO:0004177">
    <property type="term" value="F:aminopeptidase activity"/>
    <property type="evidence" value="ECO:0007669"/>
    <property type="project" value="UniProtKB-KW"/>
</dbReference>
<dbReference type="NCBIfam" id="NF007568">
    <property type="entry name" value="PRK10199.1"/>
    <property type="match status" value="1"/>
</dbReference>
<evidence type="ECO:0000259" key="8">
    <source>
        <dbReference type="Pfam" id="PF04389"/>
    </source>
</evidence>
<dbReference type="Proteomes" id="UP000029986">
    <property type="component" value="Chromosome"/>
</dbReference>
<dbReference type="GO" id="GO:0006508">
    <property type="term" value="P:proteolysis"/>
    <property type="evidence" value="ECO:0007669"/>
    <property type="project" value="UniProtKB-KW"/>
</dbReference>
<dbReference type="eggNOG" id="COG2234">
    <property type="taxonomic scope" value="Bacteria"/>
</dbReference>
<dbReference type="PANTHER" id="PTHR12147:SF56">
    <property type="entry name" value="AMINOPEPTIDASE YDR415C-RELATED"/>
    <property type="match status" value="1"/>
</dbReference>
<protein>
    <submittedName>
        <fullName evidence="9">Alkaline phosphatase</fullName>
    </submittedName>
</protein>
<dbReference type="InterPro" id="IPR007484">
    <property type="entry name" value="Peptidase_M28"/>
</dbReference>
<dbReference type="InterPro" id="IPR045175">
    <property type="entry name" value="M28_fam"/>
</dbReference>
<evidence type="ECO:0000256" key="5">
    <source>
        <dbReference type="ARBA" id="ARBA00022801"/>
    </source>
</evidence>
<dbReference type="FunFam" id="3.40.630.10:FF:000038">
    <property type="entry name" value="Alkaline phosphatase isozyme conversion"/>
    <property type="match status" value="1"/>
</dbReference>
<accession>A0A097R5P6</accession>
<reference evidence="9 10" key="1">
    <citation type="journal article" date="2014" name="Gut Pathog.">
        <title>Gene clusters of Hafnia alvei strain FB1 important in survival and pathogenesis: a draft genome perspective.</title>
        <authorList>
            <person name="Tan J.Y."/>
            <person name="Yin W.F."/>
            <person name="Chan K.G."/>
        </authorList>
    </citation>
    <scope>NUCLEOTIDE SEQUENCE [LARGE SCALE GENOMIC DNA]</scope>
    <source>
        <strain evidence="9 10">FB1</strain>
    </source>
</reference>
<dbReference type="PANTHER" id="PTHR12147">
    <property type="entry name" value="METALLOPEPTIDASE M28 FAMILY MEMBER"/>
    <property type="match status" value="1"/>
</dbReference>
<feature type="signal peptide" evidence="7">
    <location>
        <begin position="1"/>
        <end position="24"/>
    </location>
</feature>
<dbReference type="Gene3D" id="3.40.630.10">
    <property type="entry name" value="Zn peptidases"/>
    <property type="match status" value="1"/>
</dbReference>
<keyword evidence="5" id="KW-0378">Hydrolase</keyword>
<feature type="chain" id="PRO_5001932072" evidence="7">
    <location>
        <begin position="25"/>
        <end position="346"/>
    </location>
</feature>
<feature type="domain" description="Peptidase M28" evidence="8">
    <location>
        <begin position="103"/>
        <end position="328"/>
    </location>
</feature>
<organism evidence="9 10">
    <name type="scientific">Hafnia alvei FB1</name>
    <dbReference type="NCBI Taxonomy" id="1453496"/>
    <lineage>
        <taxon>Bacteria</taxon>
        <taxon>Pseudomonadati</taxon>
        <taxon>Pseudomonadota</taxon>
        <taxon>Gammaproteobacteria</taxon>
        <taxon>Enterobacterales</taxon>
        <taxon>Hafniaceae</taxon>
        <taxon>Hafnia</taxon>
    </lineage>
</organism>
<evidence type="ECO:0000256" key="4">
    <source>
        <dbReference type="ARBA" id="ARBA00022729"/>
    </source>
</evidence>
<evidence type="ECO:0000313" key="9">
    <source>
        <dbReference type="EMBL" id="AIU74040.1"/>
    </source>
</evidence>
<keyword evidence="2" id="KW-0645">Protease</keyword>
<dbReference type="KEGG" id="hav:AT03_17670"/>
<dbReference type="OrthoDB" id="9762302at2"/>
<keyword evidence="10" id="KW-1185">Reference proteome</keyword>
<evidence type="ECO:0000256" key="7">
    <source>
        <dbReference type="SAM" id="SignalP"/>
    </source>
</evidence>
<keyword evidence="6" id="KW-0862">Zinc</keyword>
<keyword evidence="4 7" id="KW-0732">Signal</keyword>
<keyword evidence="1" id="KW-0031">Aminopeptidase</keyword>